<dbReference type="Proteomes" id="UP000562929">
    <property type="component" value="Unassembled WGS sequence"/>
</dbReference>
<feature type="region of interest" description="Disordered" evidence="1">
    <location>
        <begin position="874"/>
        <end position="995"/>
    </location>
</feature>
<feature type="compositionally biased region" description="Polar residues" evidence="1">
    <location>
        <begin position="276"/>
        <end position="292"/>
    </location>
</feature>
<feature type="compositionally biased region" description="Basic residues" evidence="1">
    <location>
        <begin position="978"/>
        <end position="987"/>
    </location>
</feature>
<feature type="compositionally biased region" description="Basic residues" evidence="1">
    <location>
        <begin position="1"/>
        <end position="11"/>
    </location>
</feature>
<feature type="compositionally biased region" description="Basic and acidic residues" evidence="1">
    <location>
        <begin position="403"/>
        <end position="415"/>
    </location>
</feature>
<feature type="compositionally biased region" description="Low complexity" evidence="1">
    <location>
        <begin position="293"/>
        <end position="305"/>
    </location>
</feature>
<feature type="region of interest" description="Disordered" evidence="1">
    <location>
        <begin position="239"/>
        <end position="384"/>
    </location>
</feature>
<feature type="region of interest" description="Disordered" evidence="1">
    <location>
        <begin position="622"/>
        <end position="659"/>
    </location>
</feature>
<evidence type="ECO:0008006" key="4">
    <source>
        <dbReference type="Google" id="ProtNLM"/>
    </source>
</evidence>
<gene>
    <name evidence="2" type="ORF">GQ602_001836</name>
</gene>
<feature type="compositionally biased region" description="Low complexity" evidence="1">
    <location>
        <begin position="35"/>
        <end position="61"/>
    </location>
</feature>
<feature type="region of interest" description="Disordered" evidence="1">
    <location>
        <begin position="96"/>
        <end position="192"/>
    </location>
</feature>
<dbReference type="AlphaFoldDB" id="A0A8H4VEU7"/>
<feature type="compositionally biased region" description="Polar residues" evidence="1">
    <location>
        <begin position="627"/>
        <end position="641"/>
    </location>
</feature>
<protein>
    <recommendedName>
        <fullName evidence="4">AGC-kinase C-terminal domain-containing protein</fullName>
    </recommendedName>
</protein>
<dbReference type="EMBL" id="JAACLJ010000002">
    <property type="protein sequence ID" value="KAF4591537.1"/>
    <property type="molecule type" value="Genomic_DNA"/>
</dbReference>
<feature type="compositionally biased region" description="Polar residues" evidence="1">
    <location>
        <begin position="962"/>
        <end position="974"/>
    </location>
</feature>
<evidence type="ECO:0000256" key="1">
    <source>
        <dbReference type="SAM" id="MobiDB-lite"/>
    </source>
</evidence>
<feature type="region of interest" description="Disordered" evidence="1">
    <location>
        <begin position="403"/>
        <end position="428"/>
    </location>
</feature>
<reference evidence="2 3" key="1">
    <citation type="journal article" date="2020" name="G3 (Bethesda)">
        <title>Genetic Underpinnings of Host Manipulation by Ophiocordyceps as Revealed by Comparative Transcriptomics.</title>
        <authorList>
            <person name="Will I."/>
            <person name="Das B."/>
            <person name="Trinh T."/>
            <person name="Brachmann A."/>
            <person name="Ohm R.A."/>
            <person name="de Bekker C."/>
        </authorList>
    </citation>
    <scope>NUCLEOTIDE SEQUENCE [LARGE SCALE GENOMIC DNA]</scope>
    <source>
        <strain evidence="2 3">EC05</strain>
    </source>
</reference>
<sequence length="1032" mass="110287">MLSHLRFHRRGTSNPASPSLNQPRPWSPQVDACAALDSAPPDDGSSSTSSALPPTLPSIPSVSSSGKDSAAVDWPSAQLHRDDTCIRGPAIQTYSGDANSATAHRTGDVATGPSSPNLSKRLPPRPISSETDQTSSSHAAPATSFSTPTELQNGVSAAAGRRPVRSLLPLEKSAPPPLTPGADPPKTRKSLPFLKNSMSTLLMRRKNNPNVPEIRPLPLPNRVEEPLYDPRIRGTRVHDFSAPRRKQTVVTGDERIRSSSDARSSTMGPEAGQLRTAGSASESARSVSLDTTSSPAHPSPSVSSAKTKASSIEQILVAANDEQAPPVPPKDKPFIPGRSLSRPIAAVDDDERSRQTTPSRRNTQSKNASLPDMSALPKHMKSTSSRFSFDMIGAAGQEKLLEERHRQRELERRSTGADGASLDGYDRHSFDYDSMMDDDGLEERIPGVNADADAEDEEEDNHYYVFGDGNNRFSAASSLTSSNSVGVRGTHGDGQGRASVLSSQPPFSPDSSRLSPGSRPLSVVEQDRHGLVSGLGIRPHSVSSSSGAATRDAAEDELYFDDGIVNSTGEFAQDLAVEPEYGEEPFDESIFDVNDTDKYGRPVPGAFAQAQMMRRAAMQTAKRDSDATSGTSAVLRSTAHTSPLEDSHRECDKGTGNGLDGVNQSSMAAYQAALAAAAHEAAASGKFQRSCSSREAEEEPLAAVWEGSVPAIRRTEFGDDEDEYEDVDGLDDDAIIAEANASALAYDSDGWYGQEFGFYSAPAGPHQALHAPKSSSFEYANGGFFGPNGMSTIDHSANGRMLSREPNLTPITERSEYSNRNSLMSLGIPPFSSSTPAVQSPCLSHLAAVGERGDEQMTLSALLRLRSRAWGGSQISLTSSKDGSPRSERGDATSPWGQNAAASLLHPTGGDHGRKNSHLSTASHDSEGVSECGSPTMTMAAPVWSESEEPPVGTGDHRPMTLSPSSRSSWNTDDGNMHSRRGHHRQRSSTDSVSYLREEGGGEIRWIMERRRTGESGEVEILERELVEGGRI</sequence>
<evidence type="ECO:0000313" key="2">
    <source>
        <dbReference type="EMBL" id="KAF4591537.1"/>
    </source>
</evidence>
<feature type="compositionally biased region" description="Polar residues" evidence="1">
    <location>
        <begin position="128"/>
        <end position="155"/>
    </location>
</feature>
<evidence type="ECO:0000313" key="3">
    <source>
        <dbReference type="Proteomes" id="UP000562929"/>
    </source>
</evidence>
<feature type="region of interest" description="Disordered" evidence="1">
    <location>
        <begin position="1"/>
        <end position="74"/>
    </location>
</feature>
<accession>A0A8H4VEU7</accession>
<organism evidence="2 3">
    <name type="scientific">Ophiocordyceps camponoti-floridani</name>
    <dbReference type="NCBI Taxonomy" id="2030778"/>
    <lineage>
        <taxon>Eukaryota</taxon>
        <taxon>Fungi</taxon>
        <taxon>Dikarya</taxon>
        <taxon>Ascomycota</taxon>
        <taxon>Pezizomycotina</taxon>
        <taxon>Sordariomycetes</taxon>
        <taxon>Hypocreomycetidae</taxon>
        <taxon>Hypocreales</taxon>
        <taxon>Ophiocordycipitaceae</taxon>
        <taxon>Ophiocordyceps</taxon>
    </lineage>
</organism>
<name>A0A8H4VEU7_9HYPO</name>
<feature type="compositionally biased region" description="Basic and acidic residues" evidence="1">
    <location>
        <begin position="643"/>
        <end position="653"/>
    </location>
</feature>
<feature type="compositionally biased region" description="Low complexity" evidence="1">
    <location>
        <begin position="509"/>
        <end position="522"/>
    </location>
</feature>
<dbReference type="OrthoDB" id="5408302at2759"/>
<comment type="caution">
    <text evidence="2">The sequence shown here is derived from an EMBL/GenBank/DDBJ whole genome shotgun (WGS) entry which is preliminary data.</text>
</comment>
<feature type="compositionally biased region" description="Pro residues" evidence="1">
    <location>
        <begin position="174"/>
        <end position="183"/>
    </location>
</feature>
<feature type="compositionally biased region" description="Polar residues" evidence="1">
    <location>
        <begin position="12"/>
        <end position="24"/>
    </location>
</feature>
<feature type="region of interest" description="Disordered" evidence="1">
    <location>
        <begin position="481"/>
        <end position="523"/>
    </location>
</feature>
<keyword evidence="3" id="KW-1185">Reference proteome</keyword>
<feature type="compositionally biased region" description="Polar residues" evidence="1">
    <location>
        <begin position="355"/>
        <end position="368"/>
    </location>
</feature>
<proteinExistence type="predicted"/>